<dbReference type="InterPro" id="IPR009057">
    <property type="entry name" value="Homeodomain-like_sf"/>
</dbReference>
<sequence length="265" mass="30383">MSTNPRSGQSMSRAGMKRTRTGARVPQDGAGVSYLGQAIDEGKIVERQEASVGRMRGHILLTAIALFAERGYETCSMRTIASAVGLKAPTLYNYYSSKEALLVEAIEFGMNDFFSYVLREIDSTPRSERLIEIARRHVDYKIRHRVIARANDRLIDPQFGRMFLPEKERKHFDKRLDDYRYRIHDLVNEIVGSDEFVDPMFVTLSVMNQWDRAAYWYNPEGKRTPEEAVDQMLVLTSRLLGLPEMPRDAGKKAKEKLAGRRRTNS</sequence>
<feature type="compositionally biased region" description="Basic and acidic residues" evidence="6">
    <location>
        <begin position="245"/>
        <end position="258"/>
    </location>
</feature>
<evidence type="ECO:0000259" key="7">
    <source>
        <dbReference type="PROSITE" id="PS50977"/>
    </source>
</evidence>
<evidence type="ECO:0000256" key="1">
    <source>
        <dbReference type="ARBA" id="ARBA00022491"/>
    </source>
</evidence>
<dbReference type="PANTHER" id="PTHR30055">
    <property type="entry name" value="HTH-TYPE TRANSCRIPTIONAL REGULATOR RUTR"/>
    <property type="match status" value="1"/>
</dbReference>
<evidence type="ECO:0000256" key="4">
    <source>
        <dbReference type="ARBA" id="ARBA00023163"/>
    </source>
</evidence>
<dbReference type="Pfam" id="PF00440">
    <property type="entry name" value="TetR_N"/>
    <property type="match status" value="1"/>
</dbReference>
<keyword evidence="2" id="KW-0805">Transcription regulation</keyword>
<name>A0A4U6BJ79_9BRAD</name>
<feature type="DNA-binding region" description="H-T-H motif" evidence="5">
    <location>
        <begin position="76"/>
        <end position="95"/>
    </location>
</feature>
<evidence type="ECO:0000256" key="5">
    <source>
        <dbReference type="PROSITE-ProRule" id="PRU00335"/>
    </source>
</evidence>
<dbReference type="PRINTS" id="PR00455">
    <property type="entry name" value="HTHTETR"/>
</dbReference>
<proteinExistence type="predicted"/>
<keyword evidence="3 5" id="KW-0238">DNA-binding</keyword>
<gene>
    <name evidence="8" type="ORF">YH63_001520</name>
</gene>
<comment type="caution">
    <text evidence="8">The sequence shown here is derived from an EMBL/GenBank/DDBJ whole genome shotgun (WGS) entry which is preliminary data.</text>
</comment>
<dbReference type="Proteomes" id="UP000034832">
    <property type="component" value="Unassembled WGS sequence"/>
</dbReference>
<feature type="region of interest" description="Disordered" evidence="6">
    <location>
        <begin position="244"/>
        <end position="265"/>
    </location>
</feature>
<feature type="domain" description="HTH tetR-type" evidence="7">
    <location>
        <begin position="53"/>
        <end position="113"/>
    </location>
</feature>
<protein>
    <submittedName>
        <fullName evidence="8">TetR/AcrR family transcriptional regulator</fullName>
    </submittedName>
</protein>
<dbReference type="SUPFAM" id="SSF46689">
    <property type="entry name" value="Homeodomain-like"/>
    <property type="match status" value="1"/>
</dbReference>
<dbReference type="PROSITE" id="PS50977">
    <property type="entry name" value="HTH_TETR_2"/>
    <property type="match status" value="1"/>
</dbReference>
<dbReference type="Pfam" id="PF17932">
    <property type="entry name" value="TetR_C_24"/>
    <property type="match status" value="1"/>
</dbReference>
<evidence type="ECO:0000256" key="6">
    <source>
        <dbReference type="SAM" id="MobiDB-lite"/>
    </source>
</evidence>
<organism evidence="8 9">
    <name type="scientific">Afipia massiliensis</name>
    <dbReference type="NCBI Taxonomy" id="211460"/>
    <lineage>
        <taxon>Bacteria</taxon>
        <taxon>Pseudomonadati</taxon>
        <taxon>Pseudomonadota</taxon>
        <taxon>Alphaproteobacteria</taxon>
        <taxon>Hyphomicrobiales</taxon>
        <taxon>Nitrobacteraceae</taxon>
        <taxon>Afipia</taxon>
    </lineage>
</organism>
<keyword evidence="9" id="KW-1185">Reference proteome</keyword>
<keyword evidence="4" id="KW-0804">Transcription</keyword>
<dbReference type="Gene3D" id="1.10.357.10">
    <property type="entry name" value="Tetracycline Repressor, domain 2"/>
    <property type="match status" value="1"/>
</dbReference>
<dbReference type="GO" id="GO:0000976">
    <property type="term" value="F:transcription cis-regulatory region binding"/>
    <property type="evidence" value="ECO:0007669"/>
    <property type="project" value="TreeGrafter"/>
</dbReference>
<dbReference type="RefSeq" id="WP_083992669.1">
    <property type="nucleotide sequence ID" value="NZ_LBIA02000001.1"/>
</dbReference>
<feature type="compositionally biased region" description="Polar residues" evidence="6">
    <location>
        <begin position="1"/>
        <end position="12"/>
    </location>
</feature>
<dbReference type="InterPro" id="IPR041490">
    <property type="entry name" value="KstR2_TetR_C"/>
</dbReference>
<keyword evidence="1" id="KW-0678">Repressor</keyword>
<evidence type="ECO:0000256" key="2">
    <source>
        <dbReference type="ARBA" id="ARBA00023015"/>
    </source>
</evidence>
<evidence type="ECO:0000256" key="3">
    <source>
        <dbReference type="ARBA" id="ARBA00023125"/>
    </source>
</evidence>
<dbReference type="AlphaFoldDB" id="A0A4U6BJ79"/>
<reference evidence="8" key="1">
    <citation type="submission" date="2019-04" db="EMBL/GenBank/DDBJ databases">
        <title>Whole genome sequencing of cave bacteria.</title>
        <authorList>
            <person name="Gan H.M."/>
            <person name="Barton H."/>
            <person name="Savka M.A."/>
        </authorList>
    </citation>
    <scope>NUCLEOTIDE SEQUENCE [LARGE SCALE GENOMIC DNA]</scope>
    <source>
        <strain evidence="8">LC387</strain>
    </source>
</reference>
<dbReference type="EMBL" id="LBIA02000001">
    <property type="protein sequence ID" value="TKT70206.1"/>
    <property type="molecule type" value="Genomic_DNA"/>
</dbReference>
<dbReference type="InterPro" id="IPR001647">
    <property type="entry name" value="HTH_TetR"/>
</dbReference>
<evidence type="ECO:0000313" key="9">
    <source>
        <dbReference type="Proteomes" id="UP000034832"/>
    </source>
</evidence>
<dbReference type="InterPro" id="IPR050109">
    <property type="entry name" value="HTH-type_TetR-like_transc_reg"/>
</dbReference>
<dbReference type="OrthoDB" id="9808189at2"/>
<dbReference type="GO" id="GO:0003700">
    <property type="term" value="F:DNA-binding transcription factor activity"/>
    <property type="evidence" value="ECO:0007669"/>
    <property type="project" value="TreeGrafter"/>
</dbReference>
<dbReference type="Gene3D" id="1.10.10.60">
    <property type="entry name" value="Homeodomain-like"/>
    <property type="match status" value="1"/>
</dbReference>
<dbReference type="PANTHER" id="PTHR30055:SF175">
    <property type="entry name" value="HTH-TYPE TRANSCRIPTIONAL REPRESSOR KSTR2"/>
    <property type="match status" value="1"/>
</dbReference>
<accession>A0A4U6BJ79</accession>
<feature type="region of interest" description="Disordered" evidence="6">
    <location>
        <begin position="1"/>
        <end position="24"/>
    </location>
</feature>
<evidence type="ECO:0000313" key="8">
    <source>
        <dbReference type="EMBL" id="TKT70206.1"/>
    </source>
</evidence>